<dbReference type="SMART" id="SM00347">
    <property type="entry name" value="HTH_MARR"/>
    <property type="match status" value="1"/>
</dbReference>
<dbReference type="PANTHER" id="PTHR33164">
    <property type="entry name" value="TRANSCRIPTIONAL REGULATOR, MARR FAMILY"/>
    <property type="match status" value="1"/>
</dbReference>
<accession>A0ABV9NST7</accession>
<keyword evidence="6" id="KW-1185">Reference proteome</keyword>
<proteinExistence type="predicted"/>
<dbReference type="SUPFAM" id="SSF46785">
    <property type="entry name" value="Winged helix' DNA-binding domain"/>
    <property type="match status" value="1"/>
</dbReference>
<dbReference type="Pfam" id="PF01047">
    <property type="entry name" value="MarR"/>
    <property type="match status" value="1"/>
</dbReference>
<dbReference type="PANTHER" id="PTHR33164:SF56">
    <property type="entry name" value="HTH-TYPE TRANSCRIPTIONAL REGULATOR MHQR"/>
    <property type="match status" value="1"/>
</dbReference>
<dbReference type="InterPro" id="IPR036388">
    <property type="entry name" value="WH-like_DNA-bd_sf"/>
</dbReference>
<gene>
    <name evidence="5" type="ORF">ACFO4L_01545</name>
</gene>
<name>A0ABV9NST7_9BACI</name>
<dbReference type="InterPro" id="IPR000835">
    <property type="entry name" value="HTH_MarR-typ"/>
</dbReference>
<dbReference type="PROSITE" id="PS50995">
    <property type="entry name" value="HTH_MARR_2"/>
    <property type="match status" value="1"/>
</dbReference>
<organism evidence="5 6">
    <name type="scientific">Bacillus daqingensis</name>
    <dbReference type="NCBI Taxonomy" id="872396"/>
    <lineage>
        <taxon>Bacteria</taxon>
        <taxon>Bacillati</taxon>
        <taxon>Bacillota</taxon>
        <taxon>Bacilli</taxon>
        <taxon>Bacillales</taxon>
        <taxon>Bacillaceae</taxon>
        <taxon>Bacillus</taxon>
    </lineage>
</organism>
<evidence type="ECO:0000259" key="4">
    <source>
        <dbReference type="PROSITE" id="PS50995"/>
    </source>
</evidence>
<dbReference type="Gene3D" id="1.10.10.10">
    <property type="entry name" value="Winged helix-like DNA-binding domain superfamily/Winged helix DNA-binding domain"/>
    <property type="match status" value="1"/>
</dbReference>
<evidence type="ECO:0000313" key="5">
    <source>
        <dbReference type="EMBL" id="MFC4735256.1"/>
    </source>
</evidence>
<keyword evidence="1" id="KW-0805">Transcription regulation</keyword>
<comment type="caution">
    <text evidence="5">The sequence shown here is derived from an EMBL/GenBank/DDBJ whole genome shotgun (WGS) entry which is preliminary data.</text>
</comment>
<protein>
    <submittedName>
        <fullName evidence="5">MarR family winged helix-turn-helix transcriptional regulator</fullName>
    </submittedName>
</protein>
<evidence type="ECO:0000256" key="3">
    <source>
        <dbReference type="ARBA" id="ARBA00023163"/>
    </source>
</evidence>
<dbReference type="InterPro" id="IPR039422">
    <property type="entry name" value="MarR/SlyA-like"/>
</dbReference>
<reference evidence="6" key="1">
    <citation type="journal article" date="2019" name="Int. J. Syst. Evol. Microbiol.">
        <title>The Global Catalogue of Microorganisms (GCM) 10K type strain sequencing project: providing services to taxonomists for standard genome sequencing and annotation.</title>
        <authorList>
            <consortium name="The Broad Institute Genomics Platform"/>
            <consortium name="The Broad Institute Genome Sequencing Center for Infectious Disease"/>
            <person name="Wu L."/>
            <person name="Ma J."/>
        </authorList>
    </citation>
    <scope>NUCLEOTIDE SEQUENCE [LARGE SCALE GENOMIC DNA]</scope>
    <source>
        <strain evidence="6">JCM 12165</strain>
    </source>
</reference>
<sequence>MEPAACLKAVAVLIKAHDSVHSCIKRDAAKAGLNPTEFSVMELLLHKGALPTQEIGRRVLISSGSITYVVDKLEAKQLVRRSPCPTDRRITYTELTENGRALIDKAFSRHRENVESLFAEVESEQLESMISTLKQIGRKAEE</sequence>
<dbReference type="EMBL" id="JBHSGK010000003">
    <property type="protein sequence ID" value="MFC4735256.1"/>
    <property type="molecule type" value="Genomic_DNA"/>
</dbReference>
<keyword evidence="2" id="KW-0238">DNA-binding</keyword>
<dbReference type="PRINTS" id="PR00598">
    <property type="entry name" value="HTHMARR"/>
</dbReference>
<evidence type="ECO:0000256" key="2">
    <source>
        <dbReference type="ARBA" id="ARBA00023125"/>
    </source>
</evidence>
<dbReference type="Proteomes" id="UP001595896">
    <property type="component" value="Unassembled WGS sequence"/>
</dbReference>
<evidence type="ECO:0000256" key="1">
    <source>
        <dbReference type="ARBA" id="ARBA00023015"/>
    </source>
</evidence>
<dbReference type="InterPro" id="IPR036390">
    <property type="entry name" value="WH_DNA-bd_sf"/>
</dbReference>
<dbReference type="RefSeq" id="WP_377907879.1">
    <property type="nucleotide sequence ID" value="NZ_JBHSGK010000003.1"/>
</dbReference>
<keyword evidence="3" id="KW-0804">Transcription</keyword>
<feature type="domain" description="HTH marR-type" evidence="4">
    <location>
        <begin position="1"/>
        <end position="138"/>
    </location>
</feature>
<evidence type="ECO:0000313" key="6">
    <source>
        <dbReference type="Proteomes" id="UP001595896"/>
    </source>
</evidence>